<evidence type="ECO:0000313" key="5">
    <source>
        <dbReference type="EMBL" id="PWD92994.1"/>
    </source>
</evidence>
<keyword evidence="1" id="KW-0328">Glycosyltransferase</keyword>
<sequence length="625" mass="71755">MTIFDRINRSLLRGFAMKFIWIKGEKASAFQDALAVRDTVFTQEQGFPAEIDHDAMDQNSWHLLLYRDGKDDLDRLDRLDRSEHRVEKLEDLTIEHDLAFEAAEIGLSSGKSENSTTDRSHLEAIGTLRFFLNSDGVYQVGRVAILKAYRGYRLGQFLLKEALKKMAVLAESDEVILHAQLAAKGFYERYQFKAEGETFLEEGEPHMTMRRRLALGKIPAERLAQAERILFIAHLAIGDFTYLQNGFKAFKEVYPHLKIDLFIEEVRCTNDPKKWPFLKKYSLYDWVGKCGIFDKIYNKNYSPALRLESIVEAKLQKYPIVVSIETLASLNGAGLARDIAGPDGFVMGMDIRYRWYQIREKLDLKKLNATIEVVKPHNGDDRHISDDYAYWFSQIGGVMLFPEERYPFVKIPKKWQKDARKQLKKWGATAEQPIVFINHIAKNPRRSWKLEQVRELIELMQKHPQWQNSFFIINGIPEIFPEIRALIEKHQLQNTAPFSALDNFFQLPAMLANSDLIISVETAVMHLANAVHVPVIALMRIKTLEWVPLNEALTTLIFTPKRADVIADIPPQRVIDALPEDPFAGRAERILDKHLDDLSDDVDDDFDIEETTAEGESSGASEEGE</sequence>
<dbReference type="EMBL" id="QEWV01000003">
    <property type="protein sequence ID" value="PWD92994.1"/>
    <property type="molecule type" value="Genomic_DNA"/>
</dbReference>
<proteinExistence type="predicted"/>
<keyword evidence="6" id="KW-1185">Reference proteome</keyword>
<feature type="compositionally biased region" description="Low complexity" evidence="3">
    <location>
        <begin position="614"/>
        <end position="625"/>
    </location>
</feature>
<evidence type="ECO:0000256" key="1">
    <source>
        <dbReference type="ARBA" id="ARBA00022676"/>
    </source>
</evidence>
<dbReference type="InterPro" id="IPR016181">
    <property type="entry name" value="Acyl_CoA_acyltransferase"/>
</dbReference>
<dbReference type="InterPro" id="IPR002201">
    <property type="entry name" value="Glyco_trans_9"/>
</dbReference>
<dbReference type="Pfam" id="PF01075">
    <property type="entry name" value="Glyco_transf_9"/>
    <property type="match status" value="1"/>
</dbReference>
<dbReference type="Gene3D" id="3.40.630.30">
    <property type="match status" value="1"/>
</dbReference>
<feature type="compositionally biased region" description="Acidic residues" evidence="3">
    <location>
        <begin position="598"/>
        <end position="613"/>
    </location>
</feature>
<dbReference type="SUPFAM" id="SSF53756">
    <property type="entry name" value="UDP-Glycosyltransferase/glycogen phosphorylase"/>
    <property type="match status" value="1"/>
</dbReference>
<protein>
    <recommendedName>
        <fullName evidence="4">N-acetyltransferase domain-containing protein</fullName>
    </recommendedName>
</protein>
<dbReference type="SUPFAM" id="SSF55729">
    <property type="entry name" value="Acyl-CoA N-acyltransferases (Nat)"/>
    <property type="match status" value="1"/>
</dbReference>
<dbReference type="Proteomes" id="UP000245217">
    <property type="component" value="Unassembled WGS sequence"/>
</dbReference>
<dbReference type="PANTHER" id="PTHR30160:SF7">
    <property type="entry name" value="ADP-HEPTOSE--LPS HEPTOSYLTRANSFERASE 2"/>
    <property type="match status" value="1"/>
</dbReference>
<gene>
    <name evidence="5" type="ORF">DC078_04025</name>
</gene>
<dbReference type="PANTHER" id="PTHR30160">
    <property type="entry name" value="TETRAACYLDISACCHARIDE 4'-KINASE-RELATED"/>
    <property type="match status" value="1"/>
</dbReference>
<organism evidence="5 6">
    <name type="scientific">Ignatzschineria cameli</name>
    <dbReference type="NCBI Taxonomy" id="2182793"/>
    <lineage>
        <taxon>Bacteria</taxon>
        <taxon>Pseudomonadati</taxon>
        <taxon>Pseudomonadota</taxon>
        <taxon>Gammaproteobacteria</taxon>
        <taxon>Cardiobacteriales</taxon>
        <taxon>Ignatzschineriaceae</taxon>
        <taxon>Ignatzschineria</taxon>
    </lineage>
</organism>
<evidence type="ECO:0000256" key="3">
    <source>
        <dbReference type="SAM" id="MobiDB-lite"/>
    </source>
</evidence>
<name>A0ABX5L2P5_9GAMM</name>
<keyword evidence="2" id="KW-0808">Transferase</keyword>
<dbReference type="PROSITE" id="PS51186">
    <property type="entry name" value="GNAT"/>
    <property type="match status" value="1"/>
</dbReference>
<accession>A0ABX5L2P5</accession>
<comment type="caution">
    <text evidence="5">The sequence shown here is derived from an EMBL/GenBank/DDBJ whole genome shotgun (WGS) entry which is preliminary data.</text>
</comment>
<dbReference type="Pfam" id="PF13673">
    <property type="entry name" value="Acetyltransf_10"/>
    <property type="match status" value="1"/>
</dbReference>
<dbReference type="InterPro" id="IPR000182">
    <property type="entry name" value="GNAT_dom"/>
</dbReference>
<reference evidence="6" key="1">
    <citation type="submission" date="2018-05" db="EMBL/GenBank/DDBJ databases">
        <title>Ignatzschineria dubaiensis sp. nov., isolated from necrotic foot tissues of dromedaries (Camelus dromedarius) and associated maggots in Dubai, United Arab Emirates.</title>
        <authorList>
            <person name="Tsang C.C."/>
            <person name="Tang J.Y.M."/>
            <person name="Fong J.Y.H."/>
            <person name="Kinne J."/>
            <person name="Lee H.H."/>
            <person name="Joseph M."/>
            <person name="Jose S."/>
            <person name="Schuster R.K."/>
            <person name="Tang Y."/>
            <person name="Sivakumar S."/>
            <person name="Chen J.H.K."/>
            <person name="Teng J.L.L."/>
            <person name="Lau S.K.P."/>
            <person name="Wernery U."/>
            <person name="Woo P.C.Y."/>
        </authorList>
    </citation>
    <scope>NUCLEOTIDE SEQUENCE [LARGE SCALE GENOMIC DNA]</scope>
    <source>
        <strain evidence="6">UAE-HKU58</strain>
    </source>
</reference>
<dbReference type="InterPro" id="IPR051199">
    <property type="entry name" value="LPS_LOS_Heptosyltrfase"/>
</dbReference>
<dbReference type="Gene3D" id="3.40.50.2000">
    <property type="entry name" value="Glycogen Phosphorylase B"/>
    <property type="match status" value="1"/>
</dbReference>
<evidence type="ECO:0000313" key="6">
    <source>
        <dbReference type="Proteomes" id="UP000245217"/>
    </source>
</evidence>
<evidence type="ECO:0000259" key="4">
    <source>
        <dbReference type="PROSITE" id="PS51186"/>
    </source>
</evidence>
<feature type="domain" description="N-acetyltransferase" evidence="4">
    <location>
        <begin position="64"/>
        <end position="214"/>
    </location>
</feature>
<evidence type="ECO:0000256" key="2">
    <source>
        <dbReference type="ARBA" id="ARBA00022679"/>
    </source>
</evidence>
<feature type="region of interest" description="Disordered" evidence="3">
    <location>
        <begin position="598"/>
        <end position="625"/>
    </location>
</feature>